<dbReference type="AlphaFoldDB" id="M9UAQ9"/>
<keyword evidence="1" id="KW-0472">Membrane</keyword>
<feature type="transmembrane region" description="Helical" evidence="1">
    <location>
        <begin position="27"/>
        <end position="47"/>
    </location>
</feature>
<accession>M9UAQ9</accession>
<dbReference type="Proteomes" id="UP000013006">
    <property type="component" value="Chromosome"/>
</dbReference>
<name>M9UAQ9_SACIS</name>
<proteinExistence type="predicted"/>
<reference evidence="2 3" key="1">
    <citation type="journal article" date="2013" name="Open Biol.">
        <title>Genomics and genetics of Sulfolobus islandicus LAL14/1, a model hyperthermophilic archaeon.</title>
        <authorList>
            <person name="Jaubert C."/>
            <person name="Danioux C."/>
            <person name="Oberto J."/>
            <person name="Cortez D."/>
            <person name="Bize A."/>
            <person name="Krupovic M."/>
            <person name="She Q."/>
            <person name="Forterre P."/>
            <person name="Prangishvili D."/>
            <person name="Sezonov G."/>
        </authorList>
    </citation>
    <scope>NUCLEOTIDE SEQUENCE [LARGE SCALE GENOMIC DNA]</scope>
    <source>
        <strain evidence="2">LAL14/1</strain>
    </source>
</reference>
<sequence length="58" mass="6830">MILSLLTIIHILHLVNKSFTLTYLIGYIIFNALAFKYFVILFINTYIKVKASFRIIYS</sequence>
<gene>
    <name evidence="2" type="ORF">SiL_1761</name>
</gene>
<evidence type="ECO:0000256" key="1">
    <source>
        <dbReference type="SAM" id="Phobius"/>
    </source>
</evidence>
<protein>
    <submittedName>
        <fullName evidence="2">Uncharacterized protein</fullName>
    </submittedName>
</protein>
<dbReference type="KEGG" id="sic:SiL_1761"/>
<evidence type="ECO:0000313" key="3">
    <source>
        <dbReference type="Proteomes" id="UP000013006"/>
    </source>
</evidence>
<dbReference type="EMBL" id="CP003928">
    <property type="protein sequence ID" value="AGJ63207.1"/>
    <property type="molecule type" value="Genomic_DNA"/>
</dbReference>
<evidence type="ECO:0000313" key="2">
    <source>
        <dbReference type="EMBL" id="AGJ63207.1"/>
    </source>
</evidence>
<dbReference type="HOGENOM" id="CLU_2968624_0_0_2"/>
<keyword evidence="1" id="KW-1133">Transmembrane helix</keyword>
<keyword evidence="1" id="KW-0812">Transmembrane</keyword>
<organism>
    <name type="scientific">Saccharolobus islandicus LAL14/1</name>
    <dbReference type="NCBI Taxonomy" id="1241935"/>
    <lineage>
        <taxon>Archaea</taxon>
        <taxon>Thermoproteota</taxon>
        <taxon>Thermoprotei</taxon>
        <taxon>Sulfolobales</taxon>
        <taxon>Sulfolobaceae</taxon>
        <taxon>Saccharolobus</taxon>
    </lineage>
</organism>